<dbReference type="RefSeq" id="WP_170111383.1">
    <property type="nucleotide sequence ID" value="NZ_OY782574.1"/>
</dbReference>
<reference evidence="3 4" key="1">
    <citation type="submission" date="2018-04" db="EMBL/GenBank/DDBJ databases">
        <title>Genomic Encyclopedia of Archaeal and Bacterial Type Strains, Phase II (KMG-II): from individual species to whole genera.</title>
        <authorList>
            <person name="Goeker M."/>
        </authorList>
    </citation>
    <scope>NUCLEOTIDE SEQUENCE [LARGE SCALE GENOMIC DNA]</scope>
    <source>
        <strain evidence="3 4">DSM 28823</strain>
    </source>
</reference>
<keyword evidence="4" id="KW-1185">Reference proteome</keyword>
<evidence type="ECO:0000313" key="3">
    <source>
        <dbReference type="EMBL" id="PTN07903.1"/>
    </source>
</evidence>
<accession>A0A2T5C017</accession>
<comment type="caution">
    <text evidence="3">The sequence shown here is derived from an EMBL/GenBank/DDBJ whole genome shotgun (WGS) entry which is preliminary data.</text>
</comment>
<dbReference type="Proteomes" id="UP000243525">
    <property type="component" value="Unassembled WGS sequence"/>
</dbReference>
<gene>
    <name evidence="3" type="ORF">C8N47_11265</name>
</gene>
<organism evidence="3 4">
    <name type="scientific">Mangrovibacterium marinum</name>
    <dbReference type="NCBI Taxonomy" id="1639118"/>
    <lineage>
        <taxon>Bacteria</taxon>
        <taxon>Pseudomonadati</taxon>
        <taxon>Bacteroidota</taxon>
        <taxon>Bacteroidia</taxon>
        <taxon>Marinilabiliales</taxon>
        <taxon>Prolixibacteraceae</taxon>
        <taxon>Mangrovibacterium</taxon>
    </lineage>
</organism>
<name>A0A2T5C017_9BACT</name>
<sequence length="300" mass="33496">MNRYQLSWLKPVLLALALSVGAAVQIRAQEILIPESEVSVYLKGPFSKVSLDVGDAGENNNRFGLGVGVQYAHYFNLNWSVSGGLEFQTYRSEALFDSFSDAYAATDVEGDNFQFRYQLDAYQERLNMALINIPIRVQYEDEFTKHFMFYGSVGVAVGFPLVAKYKSRAFGLTTAGYYQQWDALLNSPRFMGFGNWGNQSTGKQELDPKTSFSLLLETGLKHKISVGHNLYFGIFADIPLNKLNKSGDDVLPLIEYDPAQPTSFIYNSVITAAPGAQGDTYADKMKALAFGVKLRYSFDF</sequence>
<feature type="domain" description="Outer membrane protein beta-barrel" evidence="2">
    <location>
        <begin position="45"/>
        <end position="234"/>
    </location>
</feature>
<evidence type="ECO:0000256" key="1">
    <source>
        <dbReference type="SAM" id="SignalP"/>
    </source>
</evidence>
<dbReference type="EMBL" id="QAAD01000012">
    <property type="protein sequence ID" value="PTN07903.1"/>
    <property type="molecule type" value="Genomic_DNA"/>
</dbReference>
<evidence type="ECO:0000313" key="4">
    <source>
        <dbReference type="Proteomes" id="UP000243525"/>
    </source>
</evidence>
<feature type="signal peptide" evidence="1">
    <location>
        <begin position="1"/>
        <end position="22"/>
    </location>
</feature>
<dbReference type="InterPro" id="IPR025665">
    <property type="entry name" value="Beta-barrel_OMP_2"/>
</dbReference>
<evidence type="ECO:0000259" key="2">
    <source>
        <dbReference type="Pfam" id="PF13568"/>
    </source>
</evidence>
<dbReference type="AlphaFoldDB" id="A0A2T5C017"/>
<proteinExistence type="predicted"/>
<keyword evidence="1" id="KW-0732">Signal</keyword>
<dbReference type="Pfam" id="PF13568">
    <property type="entry name" value="OMP_b-brl_2"/>
    <property type="match status" value="1"/>
</dbReference>
<feature type="chain" id="PRO_5015694175" evidence="1">
    <location>
        <begin position="23"/>
        <end position="300"/>
    </location>
</feature>
<protein>
    <submittedName>
        <fullName evidence="3">Outer membrane protein with beta-barrel domain</fullName>
    </submittedName>
</protein>